<evidence type="ECO:0000256" key="1">
    <source>
        <dbReference type="SAM" id="MobiDB-lite"/>
    </source>
</evidence>
<feature type="region of interest" description="Disordered" evidence="1">
    <location>
        <begin position="1148"/>
        <end position="1172"/>
    </location>
</feature>
<sequence>MALKLKLIRKQAFGELEAQSQAEKASWIEILRRLREALEQTFRCLSRCIDDDAENILSAESRTGQDDSAQWSAVREKYVQLSHNCISMLLELNSNTVSSQVVEDLQTAVNFFNKTITVSGGSSRPPSVVPKSASSKLESQKCIKWKATEEGMKGSVSTDGPCSSSSVISMTECKSAASRRSLAVRSNEERNVLADSELVERSPVKDRRSSTETAEVKFLKSNHTVMSSSRSKDRHQSRRRSSADGGSSDPKTSQPQAVGPLLIFDSQGNPLTDHNGIPLINLNRKLVIKYKDDKPICHANGEPIFDEFGLPFVANFDQPLRDPEGKPLRLFNQENIPLTDSNGMVLKLNNGNYSIVLDEFNRILGDSFGSSIFDDKGKMLSGNLAIRNKQLSDSFGSQEDGTCIMLYNEKGFLLTDKRGKPLTTAAGQPLIEFGPNGEVTDMFGGSVYDENGKIYGSKARVPYLRVYDCDRHPLTNSRGDVLHDAGGRPLLIFDPSGKPISDSENRVLYDSNDVPCNDPDFQPYSEKVVKPRKAVFDFEIKIFNSRGRPMLDFDGSSLCNADGSPIVVMKSGKPFSDVEGNALFDEMGIPISQVNGTWTCPQGEPYRVFDCQGRPLTDKRGKDLYSINEQCLLKLDKAGRPVFTYMKGHVCDVNGVPVLDPLFDPSLTPPNDELRMQVFVGDSPLKVFDRFGKPLSDCNGMALVDSQGRCLIQFNEAGVPIGDITGATIFDENRLPLGCSQNVAIVSMNGLPFRLFDVHKRPLTDKNGYPLSLANDKPLLKFDGVGRPVSDLTGAPILDFRGRNVAEDPEARADSVLPEVDHVVKDSQGRPLQLFDAGGWPLTDPSGMVLVKADGTHLRLNHHGEPVADPLGGVLFDQFGTPLEEVLSASRTASDTSGELEFDKNENKDAFGRPLKDSSGTSQFDQYGRPLYDLYRRHIFDVTGRPMADAASRRLVDGRLEPTFKLPFDVRILSSAVKRSSLKKFNTGLHKDLLGGPLFDNDGIPLFNEYGKPTLDQYGRDLYDSQGKLQCDANGKPLSKQVKIHLNGRTIVDVKDVVKMIQVPKEMIPMMSSSLVVGKRVADSVILPGSCIMEGRHKQLSRGSRTYWALLRVTELSDNTIIHELLKASELDDDVENLATGDCTHLREQETSGTNSELDTLDNNPSMLNSEN</sequence>
<protein>
    <submittedName>
        <fullName evidence="2">Uncharacterized protein</fullName>
    </submittedName>
</protein>
<dbReference type="EMBL" id="WIXP02000007">
    <property type="protein sequence ID" value="KAF6208182.1"/>
    <property type="molecule type" value="Genomic_DNA"/>
</dbReference>
<accession>A0A6A4JLS5</accession>
<comment type="caution">
    <text evidence="2">The sequence shown here is derived from an EMBL/GenBank/DDBJ whole genome shotgun (WGS) entry which is preliminary data.</text>
</comment>
<keyword evidence="3" id="KW-1185">Reference proteome</keyword>
<name>A0A6A4JLS5_APOLU</name>
<feature type="compositionally biased region" description="Polar residues" evidence="1">
    <location>
        <begin position="1151"/>
        <end position="1172"/>
    </location>
</feature>
<dbReference type="AlphaFoldDB" id="A0A6A4JLS5"/>
<dbReference type="Proteomes" id="UP000466442">
    <property type="component" value="Unassembled WGS sequence"/>
</dbReference>
<reference evidence="2" key="1">
    <citation type="journal article" date="2021" name="Mol. Ecol. Resour.">
        <title>Apolygus lucorum genome provides insights into omnivorousness and mesophyll feeding.</title>
        <authorList>
            <person name="Liu Y."/>
            <person name="Liu H."/>
            <person name="Wang H."/>
            <person name="Huang T."/>
            <person name="Liu B."/>
            <person name="Yang B."/>
            <person name="Yin L."/>
            <person name="Li B."/>
            <person name="Zhang Y."/>
            <person name="Zhang S."/>
            <person name="Jiang F."/>
            <person name="Zhang X."/>
            <person name="Ren Y."/>
            <person name="Wang B."/>
            <person name="Wang S."/>
            <person name="Lu Y."/>
            <person name="Wu K."/>
            <person name="Fan W."/>
            <person name="Wang G."/>
        </authorList>
    </citation>
    <scope>NUCLEOTIDE SEQUENCE</scope>
    <source>
        <strain evidence="2">12Hb</strain>
    </source>
</reference>
<gene>
    <name evidence="2" type="ORF">GE061_016634</name>
</gene>
<proteinExistence type="predicted"/>
<evidence type="ECO:0000313" key="2">
    <source>
        <dbReference type="EMBL" id="KAF6208182.1"/>
    </source>
</evidence>
<feature type="compositionally biased region" description="Basic and acidic residues" evidence="1">
    <location>
        <begin position="199"/>
        <end position="218"/>
    </location>
</feature>
<dbReference type="OrthoDB" id="6628173at2759"/>
<feature type="region of interest" description="Disordered" evidence="1">
    <location>
        <begin position="199"/>
        <end position="257"/>
    </location>
</feature>
<organism evidence="2 3">
    <name type="scientific">Apolygus lucorum</name>
    <name type="common">Small green plant bug</name>
    <name type="synonym">Lygocoris lucorum</name>
    <dbReference type="NCBI Taxonomy" id="248454"/>
    <lineage>
        <taxon>Eukaryota</taxon>
        <taxon>Metazoa</taxon>
        <taxon>Ecdysozoa</taxon>
        <taxon>Arthropoda</taxon>
        <taxon>Hexapoda</taxon>
        <taxon>Insecta</taxon>
        <taxon>Pterygota</taxon>
        <taxon>Neoptera</taxon>
        <taxon>Paraneoptera</taxon>
        <taxon>Hemiptera</taxon>
        <taxon>Heteroptera</taxon>
        <taxon>Panheteroptera</taxon>
        <taxon>Cimicomorpha</taxon>
        <taxon>Miridae</taxon>
        <taxon>Mirini</taxon>
        <taxon>Apolygus</taxon>
    </lineage>
</organism>
<evidence type="ECO:0000313" key="3">
    <source>
        <dbReference type="Proteomes" id="UP000466442"/>
    </source>
</evidence>